<dbReference type="EMBL" id="GBXM01069799">
    <property type="protein sequence ID" value="JAH38778.1"/>
    <property type="molecule type" value="Transcribed_RNA"/>
</dbReference>
<organism evidence="1">
    <name type="scientific">Anguilla anguilla</name>
    <name type="common">European freshwater eel</name>
    <name type="synonym">Muraena anguilla</name>
    <dbReference type="NCBI Taxonomy" id="7936"/>
    <lineage>
        <taxon>Eukaryota</taxon>
        <taxon>Metazoa</taxon>
        <taxon>Chordata</taxon>
        <taxon>Craniata</taxon>
        <taxon>Vertebrata</taxon>
        <taxon>Euteleostomi</taxon>
        <taxon>Actinopterygii</taxon>
        <taxon>Neopterygii</taxon>
        <taxon>Teleostei</taxon>
        <taxon>Anguilliformes</taxon>
        <taxon>Anguillidae</taxon>
        <taxon>Anguilla</taxon>
    </lineage>
</organism>
<dbReference type="AlphaFoldDB" id="A0A0E9SE73"/>
<protein>
    <submittedName>
        <fullName evidence="1">Uncharacterized protein</fullName>
    </submittedName>
</protein>
<sequence length="37" mass="4384">MNNNEIANNNNREQWNWEIKNNNESGQVSGFSSCFRH</sequence>
<evidence type="ECO:0000313" key="1">
    <source>
        <dbReference type="EMBL" id="JAH38778.1"/>
    </source>
</evidence>
<name>A0A0E9SE73_ANGAN</name>
<reference evidence="1" key="2">
    <citation type="journal article" date="2015" name="Fish Shellfish Immunol.">
        <title>Early steps in the European eel (Anguilla anguilla)-Vibrio vulnificus interaction in the gills: Role of the RtxA13 toxin.</title>
        <authorList>
            <person name="Callol A."/>
            <person name="Pajuelo D."/>
            <person name="Ebbesson L."/>
            <person name="Teles M."/>
            <person name="MacKenzie S."/>
            <person name="Amaro C."/>
        </authorList>
    </citation>
    <scope>NUCLEOTIDE SEQUENCE</scope>
</reference>
<reference evidence="1" key="1">
    <citation type="submission" date="2014-11" db="EMBL/GenBank/DDBJ databases">
        <authorList>
            <person name="Amaro Gonzalez C."/>
        </authorList>
    </citation>
    <scope>NUCLEOTIDE SEQUENCE</scope>
</reference>
<accession>A0A0E9SE73</accession>
<proteinExistence type="predicted"/>